<keyword evidence="3" id="KW-0500">Molybdenum</keyword>
<dbReference type="AlphaFoldDB" id="A0A402CW95"/>
<dbReference type="OrthoDB" id="9789030at2"/>
<evidence type="ECO:0000313" key="9">
    <source>
        <dbReference type="EMBL" id="BDI34078.1"/>
    </source>
</evidence>
<dbReference type="PROSITE" id="PS51257">
    <property type="entry name" value="PROKAR_LIPOPROTEIN"/>
    <property type="match status" value="1"/>
</dbReference>
<evidence type="ECO:0000313" key="10">
    <source>
        <dbReference type="Proteomes" id="UP000287394"/>
    </source>
</evidence>
<dbReference type="Gene3D" id="3.30.2070.10">
    <property type="entry name" value="Formate dehydrogenase/DMSO reductase"/>
    <property type="match status" value="1"/>
</dbReference>
<dbReference type="Gene3D" id="3.40.50.740">
    <property type="match status" value="2"/>
</dbReference>
<evidence type="ECO:0000256" key="4">
    <source>
        <dbReference type="ARBA" id="ARBA00022723"/>
    </source>
</evidence>
<dbReference type="InterPro" id="IPR006656">
    <property type="entry name" value="Mopterin_OxRdtase"/>
</dbReference>
<dbReference type="Gene3D" id="2.40.40.20">
    <property type="match status" value="1"/>
</dbReference>
<keyword evidence="6" id="KW-0560">Oxidoreductase</keyword>
<comment type="similarity">
    <text evidence="1">Belongs to the prokaryotic molybdopterin-containing oxidoreductase family.</text>
</comment>
<name>A0A402CW95_9BACT</name>
<dbReference type="PANTHER" id="PTHR43742:SF9">
    <property type="entry name" value="TETRATHIONATE REDUCTASE SUBUNIT A"/>
    <property type="match status" value="1"/>
</dbReference>
<evidence type="ECO:0000256" key="3">
    <source>
        <dbReference type="ARBA" id="ARBA00022505"/>
    </source>
</evidence>
<dbReference type="GO" id="GO:0016491">
    <property type="term" value="F:oxidoreductase activity"/>
    <property type="evidence" value="ECO:0007669"/>
    <property type="project" value="UniProtKB-KW"/>
</dbReference>
<evidence type="ECO:0000256" key="1">
    <source>
        <dbReference type="ARBA" id="ARBA00010312"/>
    </source>
</evidence>
<accession>A0A402CW95</accession>
<dbReference type="PANTHER" id="PTHR43742">
    <property type="entry name" value="TRIMETHYLAMINE-N-OXIDE REDUCTASE"/>
    <property type="match status" value="1"/>
</dbReference>
<dbReference type="SUPFAM" id="SSF50692">
    <property type="entry name" value="ADC-like"/>
    <property type="match status" value="1"/>
</dbReference>
<dbReference type="Proteomes" id="UP000287394">
    <property type="component" value="Chromosome"/>
</dbReference>
<dbReference type="Pfam" id="PF00384">
    <property type="entry name" value="Molybdopterin"/>
    <property type="match status" value="1"/>
</dbReference>
<evidence type="ECO:0000256" key="6">
    <source>
        <dbReference type="ARBA" id="ARBA00023002"/>
    </source>
</evidence>
<dbReference type="GO" id="GO:0051536">
    <property type="term" value="F:iron-sulfur cluster binding"/>
    <property type="evidence" value="ECO:0007669"/>
    <property type="project" value="UniProtKB-KW"/>
</dbReference>
<keyword evidence="8" id="KW-0411">Iron-sulfur</keyword>
<dbReference type="RefSeq" id="WP_119321625.1">
    <property type="nucleotide sequence ID" value="NZ_AP025739.1"/>
</dbReference>
<dbReference type="GO" id="GO:0043546">
    <property type="term" value="F:molybdopterin cofactor binding"/>
    <property type="evidence" value="ECO:0007669"/>
    <property type="project" value="InterPro"/>
</dbReference>
<keyword evidence="4" id="KW-0479">Metal-binding</keyword>
<dbReference type="InterPro" id="IPR050612">
    <property type="entry name" value="Prok_Mopterin_Oxidored"/>
</dbReference>
<evidence type="ECO:0000256" key="5">
    <source>
        <dbReference type="ARBA" id="ARBA00022729"/>
    </source>
</evidence>
<keyword evidence="2" id="KW-0004">4Fe-4S</keyword>
<dbReference type="InterPro" id="IPR006963">
    <property type="entry name" value="Mopterin_OxRdtase_4Fe-4S_dom"/>
</dbReference>
<gene>
    <name evidence="9" type="primary">qrcB</name>
    <name evidence="9" type="ORF">CCAX7_61290</name>
</gene>
<dbReference type="Gene3D" id="3.40.228.10">
    <property type="entry name" value="Dimethylsulfoxide Reductase, domain 2"/>
    <property type="match status" value="2"/>
</dbReference>
<reference evidence="9 10" key="1">
    <citation type="journal article" date="2019" name="Int. J. Syst. Evol. Microbiol.">
        <title>Capsulimonas corticalis gen. nov., sp. nov., an aerobic capsulated bacterium, of a novel bacterial order, Capsulimonadales ord. nov., of the class Armatimonadia of the phylum Armatimonadetes.</title>
        <authorList>
            <person name="Li J."/>
            <person name="Kudo C."/>
            <person name="Tonouchi A."/>
        </authorList>
    </citation>
    <scope>NUCLEOTIDE SEQUENCE [LARGE SCALE GENOMIC DNA]</scope>
    <source>
        <strain evidence="9 10">AX-7</strain>
    </source>
</reference>
<dbReference type="PROSITE" id="PS51318">
    <property type="entry name" value="TAT"/>
    <property type="match status" value="1"/>
</dbReference>
<dbReference type="EMBL" id="AP025739">
    <property type="protein sequence ID" value="BDI34078.1"/>
    <property type="molecule type" value="Genomic_DNA"/>
</dbReference>
<sequence length="747" mass="79208">MSDISRRTFIKLSMLGAASGLVAGCGVSENGREEAAGQYGGTRSHIQPYIIQPSNLVDGVSQWFASTCVMCPAGCGLIVRTMGGRATKVEGNPEHPISQGKICSRGQSTLQHLYNPLRLRSPMQRAVRSSAPAPISWDTALARIAGRLKASRGRIAILADGLSYGQSPSAGKLLSGFSEAVGASIFYYSLLDSAPWRAAAKTAHGQDSVPLYQIDQADYLLAFHSDFLETWPSPVYYGRAFGEFRQGARREAGDHGRFVYIGPRMSMTAAKADRWLPCRPGTEMAVALGILSAMGRPGLSVVKAAALSGLTEAQITRVAREFAAAGPRAIALPGDGLAALPNATEAIIAVEALNTVAGRGRTGFGFPAFPLAASSESYYAQIQRLQISIEKGEVDALLVVGQPNPVFTTPPSAGFAAALKQVPFVTAFTPIPDETTAYADLLLPSKTFLEEWGDHLPIAIPGDISMASLSQPVVDTKYIQEKNGSAPWMEPRGLFDLTKAILGVSGKPAPAADGEGFVRALWSASGANAWEDRVGVGGSWVSKPAAGALPTTPALPAYSGPRTPLPSGEFTLTLYPHLYWADGRNASAPWLQEIPDPMTMAVWNNWVEINAETAHRLGIRTGDIVRLTTDHGEIELPAIPYPAIHPEALAVPIGQGRYDFGGSQATGHSVPNPFALLPLSTDKITGALSYSGAAVRLSKVRNAAPGYDPGENTLVILQDRPGGQEPEAVKDLIHATARELRSQKSNT</sequence>
<dbReference type="InterPro" id="IPR006657">
    <property type="entry name" value="MoPterin_dinucl-bd_dom"/>
</dbReference>
<proteinExistence type="inferred from homology"/>
<evidence type="ECO:0000256" key="7">
    <source>
        <dbReference type="ARBA" id="ARBA00023004"/>
    </source>
</evidence>
<dbReference type="Gene3D" id="2.20.25.90">
    <property type="entry name" value="ADC-like domains"/>
    <property type="match status" value="1"/>
</dbReference>
<dbReference type="PROSITE" id="PS51669">
    <property type="entry name" value="4FE4S_MOW_BIS_MGD"/>
    <property type="match status" value="1"/>
</dbReference>
<protein>
    <submittedName>
        <fullName evidence="9">Menaquinone reductase, molybdopterin-binding-like subunit</fullName>
    </submittedName>
</protein>
<keyword evidence="10" id="KW-1185">Reference proteome</keyword>
<dbReference type="KEGG" id="ccot:CCAX7_61290"/>
<keyword evidence="5" id="KW-0732">Signal</keyword>
<dbReference type="Pfam" id="PF04879">
    <property type="entry name" value="Molybdop_Fe4S4"/>
    <property type="match status" value="1"/>
</dbReference>
<dbReference type="SMART" id="SM00926">
    <property type="entry name" value="Molybdop_Fe4S4"/>
    <property type="match status" value="1"/>
</dbReference>
<dbReference type="InterPro" id="IPR009010">
    <property type="entry name" value="Asp_de-COase-like_dom_sf"/>
</dbReference>
<evidence type="ECO:0000256" key="8">
    <source>
        <dbReference type="ARBA" id="ARBA00023014"/>
    </source>
</evidence>
<dbReference type="SUPFAM" id="SSF53706">
    <property type="entry name" value="Formate dehydrogenase/DMSO reductase, domains 1-3"/>
    <property type="match status" value="1"/>
</dbReference>
<dbReference type="InterPro" id="IPR006311">
    <property type="entry name" value="TAT_signal"/>
</dbReference>
<keyword evidence="7" id="KW-0408">Iron</keyword>
<dbReference type="GO" id="GO:0046872">
    <property type="term" value="F:metal ion binding"/>
    <property type="evidence" value="ECO:0007669"/>
    <property type="project" value="UniProtKB-KW"/>
</dbReference>
<evidence type="ECO:0000256" key="2">
    <source>
        <dbReference type="ARBA" id="ARBA00022485"/>
    </source>
</evidence>
<dbReference type="Pfam" id="PF01568">
    <property type="entry name" value="Molydop_binding"/>
    <property type="match status" value="1"/>
</dbReference>
<organism evidence="9 10">
    <name type="scientific">Capsulimonas corticalis</name>
    <dbReference type="NCBI Taxonomy" id="2219043"/>
    <lineage>
        <taxon>Bacteria</taxon>
        <taxon>Bacillati</taxon>
        <taxon>Armatimonadota</taxon>
        <taxon>Armatimonadia</taxon>
        <taxon>Capsulimonadales</taxon>
        <taxon>Capsulimonadaceae</taxon>
        <taxon>Capsulimonas</taxon>
    </lineage>
</organism>